<dbReference type="EMBL" id="KQ086155">
    <property type="protein sequence ID" value="KLO07188.1"/>
    <property type="molecule type" value="Genomic_DNA"/>
</dbReference>
<dbReference type="InParanoid" id="A0A0H2RCG0"/>
<dbReference type="OrthoDB" id="2735833at2759"/>
<reference evidence="1 2" key="1">
    <citation type="submission" date="2015-04" db="EMBL/GenBank/DDBJ databases">
        <title>Complete genome sequence of Schizopora paradoxa KUC8140, a cosmopolitan wood degrader in East Asia.</title>
        <authorList>
            <consortium name="DOE Joint Genome Institute"/>
            <person name="Min B."/>
            <person name="Park H."/>
            <person name="Jang Y."/>
            <person name="Kim J.-J."/>
            <person name="Kim K.H."/>
            <person name="Pangilinan J."/>
            <person name="Lipzen A."/>
            <person name="Riley R."/>
            <person name="Grigoriev I.V."/>
            <person name="Spatafora J.W."/>
            <person name="Choi I.-G."/>
        </authorList>
    </citation>
    <scope>NUCLEOTIDE SEQUENCE [LARGE SCALE GENOMIC DNA]</scope>
    <source>
        <strain evidence="1 2">KUC8140</strain>
    </source>
</reference>
<evidence type="ECO:0000313" key="1">
    <source>
        <dbReference type="EMBL" id="KLO07188.1"/>
    </source>
</evidence>
<dbReference type="AlphaFoldDB" id="A0A0H2RCG0"/>
<accession>A0A0H2RCG0</accession>
<keyword evidence="2" id="KW-1185">Reference proteome</keyword>
<name>A0A0H2RCG0_9AGAM</name>
<dbReference type="Proteomes" id="UP000053477">
    <property type="component" value="Unassembled WGS sequence"/>
</dbReference>
<sequence>MSYDAETRSGANNVSLPENLSRIFGAQDGRIVESDEQAQNARTGASPGESRLHTALAPSFGNPAEIILETDNQLKTMIAATLRKLEEVPEDEVKYSLIRTWERIISVFMQNPVLELTDKSAAEKRTNHFKSKGHNFFRIKKELSKPIAQEFHHQFTEFIDDQDVFDLESISGIFATTGVLLEHFKDMVANVQEKKARAVDVGVLRYPSPENPYLKVYHIQLNAWSKCSSNGINAAYSMQCFKLNHIVMDNLMHQTKMKPRDLTNFDSDNISNAAVDQLFEN</sequence>
<protein>
    <submittedName>
        <fullName evidence="1">Uncharacterized protein</fullName>
    </submittedName>
</protein>
<organism evidence="1 2">
    <name type="scientific">Schizopora paradoxa</name>
    <dbReference type="NCBI Taxonomy" id="27342"/>
    <lineage>
        <taxon>Eukaryota</taxon>
        <taxon>Fungi</taxon>
        <taxon>Dikarya</taxon>
        <taxon>Basidiomycota</taxon>
        <taxon>Agaricomycotina</taxon>
        <taxon>Agaricomycetes</taxon>
        <taxon>Hymenochaetales</taxon>
        <taxon>Schizoporaceae</taxon>
        <taxon>Schizopora</taxon>
    </lineage>
</organism>
<proteinExistence type="predicted"/>
<gene>
    <name evidence="1" type="ORF">SCHPADRAFT_894869</name>
</gene>
<evidence type="ECO:0000313" key="2">
    <source>
        <dbReference type="Proteomes" id="UP000053477"/>
    </source>
</evidence>